<dbReference type="RefSeq" id="WP_382252958.1">
    <property type="nucleotide sequence ID" value="NZ_JBHTBX010000001.1"/>
</dbReference>
<evidence type="ECO:0000256" key="5">
    <source>
        <dbReference type="ARBA" id="ARBA00022842"/>
    </source>
</evidence>
<evidence type="ECO:0000313" key="7">
    <source>
        <dbReference type="EMBL" id="MFC7432905.1"/>
    </source>
</evidence>
<keyword evidence="4" id="KW-0067">ATP-binding</keyword>
<evidence type="ECO:0000256" key="2">
    <source>
        <dbReference type="ARBA" id="ARBA00022723"/>
    </source>
</evidence>
<evidence type="ECO:0000256" key="3">
    <source>
        <dbReference type="ARBA" id="ARBA00022741"/>
    </source>
</evidence>
<dbReference type="EMBL" id="JBHTBX010000001">
    <property type="protein sequence ID" value="MFC7432905.1"/>
    <property type="molecule type" value="Genomic_DNA"/>
</dbReference>
<evidence type="ECO:0000259" key="6">
    <source>
        <dbReference type="Pfam" id="PF03738"/>
    </source>
</evidence>
<evidence type="ECO:0000313" key="8">
    <source>
        <dbReference type="Proteomes" id="UP001596495"/>
    </source>
</evidence>
<dbReference type="InterPro" id="IPR016185">
    <property type="entry name" value="PreATP-grasp_dom_sf"/>
</dbReference>
<dbReference type="GO" id="GO:0016874">
    <property type="term" value="F:ligase activity"/>
    <property type="evidence" value="ECO:0007669"/>
    <property type="project" value="UniProtKB-KW"/>
</dbReference>
<evidence type="ECO:0000256" key="4">
    <source>
        <dbReference type="ARBA" id="ARBA00022840"/>
    </source>
</evidence>
<keyword evidence="2" id="KW-0479">Metal-binding</keyword>
<dbReference type="Pfam" id="PF03738">
    <property type="entry name" value="GSP_synth"/>
    <property type="match status" value="1"/>
</dbReference>
<keyword evidence="1 7" id="KW-0436">Ligase</keyword>
<keyword evidence="8" id="KW-1185">Reference proteome</keyword>
<comment type="caution">
    <text evidence="7">The sequence shown here is derived from an EMBL/GenBank/DDBJ whole genome shotgun (WGS) entry which is preliminary data.</text>
</comment>
<gene>
    <name evidence="7" type="ORF">ACFQNJ_00060</name>
</gene>
<proteinExistence type="predicted"/>
<dbReference type="Proteomes" id="UP001596495">
    <property type="component" value="Unassembled WGS sequence"/>
</dbReference>
<keyword evidence="5" id="KW-0460">Magnesium</keyword>
<reference evidence="8" key="1">
    <citation type="journal article" date="2019" name="Int. J. Syst. Evol. Microbiol.">
        <title>The Global Catalogue of Microorganisms (GCM) 10K type strain sequencing project: providing services to taxonomists for standard genome sequencing and annotation.</title>
        <authorList>
            <consortium name="The Broad Institute Genomics Platform"/>
            <consortium name="The Broad Institute Genome Sequencing Center for Infectious Disease"/>
            <person name="Wu L."/>
            <person name="Ma J."/>
        </authorList>
    </citation>
    <scope>NUCLEOTIDE SEQUENCE [LARGE SCALE GENOMIC DNA]</scope>
    <source>
        <strain evidence="8">CCUG 54518</strain>
    </source>
</reference>
<organism evidence="7 8">
    <name type="scientific">Hydrogenophaga bisanensis</name>
    <dbReference type="NCBI Taxonomy" id="439611"/>
    <lineage>
        <taxon>Bacteria</taxon>
        <taxon>Pseudomonadati</taxon>
        <taxon>Pseudomonadota</taxon>
        <taxon>Betaproteobacteria</taxon>
        <taxon>Burkholderiales</taxon>
        <taxon>Comamonadaceae</taxon>
        <taxon>Hydrogenophaga</taxon>
    </lineage>
</organism>
<sequence length="377" mass="43458">MQRLPQIERPDWRSKMSALGFGFHSIDGVYWKEHVAYRFSARQIDLFDDAVAELHAMCLDFVDDFIRAGDWTQLPLPEHAIACIERSWRRREPGLLGRFDFSWDGSGAPKMLEYNADTPTSLMESSLAQWFWKVDVQPQADQFNSLHEKLVARWRVVREQTNGSVLHFAGQYEQEEDAVHLDYLLDTALQAGWSTRWLAMGDVGWDGAFFVDHDGERIDRLFKLYPWEWIWRDGFSRHAASDAVRWMEPPWKLLLSNKALLAFLWQRHTGHPLLMPAAFAREDLPTDTGYARKPMFSREGGGCSLHRADGALIDAERVFEEPGDWVYQSLAPLPRYEDYCTVVGGWVVGDEPAGLCIREDASAITKNSSHFVPHYFE</sequence>
<keyword evidence="3" id="KW-0547">Nucleotide-binding</keyword>
<dbReference type="EC" id="6.3.1.-" evidence="7"/>
<dbReference type="SUPFAM" id="SSF52440">
    <property type="entry name" value="PreATP-grasp domain"/>
    <property type="match status" value="1"/>
</dbReference>
<accession>A0ABW2R3F2</accession>
<protein>
    <submittedName>
        <fullName evidence="7">Glutathionylspermidine synthase family protein</fullName>
        <ecNumber evidence="7">6.3.1.-</ecNumber>
    </submittedName>
</protein>
<dbReference type="InterPro" id="IPR005494">
    <property type="entry name" value="GSPS_pre-ATP-grasp-like_dom"/>
</dbReference>
<dbReference type="SUPFAM" id="SSF56059">
    <property type="entry name" value="Glutathione synthetase ATP-binding domain-like"/>
    <property type="match status" value="1"/>
</dbReference>
<dbReference type="Gene3D" id="3.30.1490.330">
    <property type="match status" value="1"/>
</dbReference>
<feature type="domain" description="Glutathionylspermidine synthase pre-ATP-grasp-like" evidence="6">
    <location>
        <begin position="12"/>
        <end position="376"/>
    </location>
</feature>
<evidence type="ECO:0000256" key="1">
    <source>
        <dbReference type="ARBA" id="ARBA00022598"/>
    </source>
</evidence>
<name>A0ABW2R3F2_9BURK</name>